<proteinExistence type="predicted"/>
<dbReference type="AlphaFoldDB" id="A0A5I4PGH3"/>
<protein>
    <submittedName>
        <fullName evidence="2">Uncharacterized protein</fullName>
    </submittedName>
</protein>
<evidence type="ECO:0000256" key="1">
    <source>
        <dbReference type="SAM" id="MobiDB-lite"/>
    </source>
</evidence>
<accession>A0A5I4PGH3</accession>
<gene>
    <name evidence="2" type="ORF">DO613_11930</name>
</gene>
<reference evidence="2" key="1">
    <citation type="submission" date="2018-06" db="EMBL/GenBank/DDBJ databases">
        <authorList>
            <person name="Ashton P.M."/>
            <person name="Dallman T."/>
            <person name="Nair S."/>
            <person name="De Pinna E."/>
            <person name="Peters T."/>
            <person name="Grant K."/>
        </authorList>
    </citation>
    <scope>NUCLEOTIDE SEQUENCE</scope>
    <source>
        <strain evidence="2">452352</strain>
    </source>
</reference>
<sequence length="303" mass="34217">MSRLIPENPYTSAGWHSRQNQGARGGDMALPKREYYTLQQAAKKSGCEVEDLLHYAAIGVLQLCVHYEESKKSDSACYFYASLSDDLLDELNDNPEGFTMHYSSKYNLISMDSNAYFFTAEDDQPCWADNVKGWFAIPHTELTLPAFENSKKAEIFQLIHPRNNLNKNTEGWGFSTEGFDVSGPCFYEAKTFSSDDFVIMADELDILINGGMKIDLFGLADESARIKNVVTESVGNKTLTSMAKLIKSLLYLCYKDEDVINNPRKHFDNSQSEINKDFDTLGLKLPSGKTIDKWLRGVDLDKK</sequence>
<name>A0A5I4PGH3_SALVI</name>
<organism evidence="2">
    <name type="scientific">Salmonella virchow</name>
    <dbReference type="NCBI Taxonomy" id="48409"/>
    <lineage>
        <taxon>Bacteria</taxon>
        <taxon>Pseudomonadati</taxon>
        <taxon>Pseudomonadota</taxon>
        <taxon>Gammaproteobacteria</taxon>
        <taxon>Enterobacterales</taxon>
        <taxon>Enterobacteriaceae</taxon>
        <taxon>Salmonella</taxon>
    </lineage>
</organism>
<feature type="region of interest" description="Disordered" evidence="1">
    <location>
        <begin position="1"/>
        <end position="26"/>
    </location>
</feature>
<comment type="caution">
    <text evidence="2">The sequence shown here is derived from an EMBL/GenBank/DDBJ whole genome shotgun (WGS) entry which is preliminary data.</text>
</comment>
<evidence type="ECO:0000313" key="2">
    <source>
        <dbReference type="EMBL" id="EBV4972181.1"/>
    </source>
</evidence>
<dbReference type="EMBL" id="AAHFKP010000006">
    <property type="protein sequence ID" value="EBV4972181.1"/>
    <property type="molecule type" value="Genomic_DNA"/>
</dbReference>